<accession>A0A2H3C349</accession>
<evidence type="ECO:0000313" key="1">
    <source>
        <dbReference type="EMBL" id="PBK77495.1"/>
    </source>
</evidence>
<dbReference type="Proteomes" id="UP000218334">
    <property type="component" value="Unassembled WGS sequence"/>
</dbReference>
<proteinExistence type="predicted"/>
<name>A0A2H3C349_9AGAR</name>
<organism evidence="1 2">
    <name type="scientific">Armillaria solidipes</name>
    <dbReference type="NCBI Taxonomy" id="1076256"/>
    <lineage>
        <taxon>Eukaryota</taxon>
        <taxon>Fungi</taxon>
        <taxon>Dikarya</taxon>
        <taxon>Basidiomycota</taxon>
        <taxon>Agaricomycotina</taxon>
        <taxon>Agaricomycetes</taxon>
        <taxon>Agaricomycetidae</taxon>
        <taxon>Agaricales</taxon>
        <taxon>Marasmiineae</taxon>
        <taxon>Physalacriaceae</taxon>
        <taxon>Armillaria</taxon>
    </lineage>
</organism>
<evidence type="ECO:0000313" key="2">
    <source>
        <dbReference type="Proteomes" id="UP000218334"/>
    </source>
</evidence>
<gene>
    <name evidence="1" type="ORF">ARMSODRAFT_286531</name>
</gene>
<dbReference type="AlphaFoldDB" id="A0A2H3C349"/>
<protein>
    <submittedName>
        <fullName evidence="1">Uncharacterized protein</fullName>
    </submittedName>
</protein>
<dbReference type="EMBL" id="KZ293416">
    <property type="protein sequence ID" value="PBK77495.1"/>
    <property type="molecule type" value="Genomic_DNA"/>
</dbReference>
<keyword evidence="2" id="KW-1185">Reference proteome</keyword>
<reference evidence="2" key="1">
    <citation type="journal article" date="2017" name="Nat. Ecol. Evol.">
        <title>Genome expansion and lineage-specific genetic innovations in the forest pathogenic fungi Armillaria.</title>
        <authorList>
            <person name="Sipos G."/>
            <person name="Prasanna A.N."/>
            <person name="Walter M.C."/>
            <person name="O'Connor E."/>
            <person name="Balint B."/>
            <person name="Krizsan K."/>
            <person name="Kiss B."/>
            <person name="Hess J."/>
            <person name="Varga T."/>
            <person name="Slot J."/>
            <person name="Riley R."/>
            <person name="Boka B."/>
            <person name="Rigling D."/>
            <person name="Barry K."/>
            <person name="Lee J."/>
            <person name="Mihaltcheva S."/>
            <person name="LaButti K."/>
            <person name="Lipzen A."/>
            <person name="Waldron R."/>
            <person name="Moloney N.M."/>
            <person name="Sperisen C."/>
            <person name="Kredics L."/>
            <person name="Vagvoelgyi C."/>
            <person name="Patrignani A."/>
            <person name="Fitzpatrick D."/>
            <person name="Nagy I."/>
            <person name="Doyle S."/>
            <person name="Anderson J.B."/>
            <person name="Grigoriev I.V."/>
            <person name="Gueldener U."/>
            <person name="Muensterkoetter M."/>
            <person name="Nagy L.G."/>
        </authorList>
    </citation>
    <scope>NUCLEOTIDE SEQUENCE [LARGE SCALE GENOMIC DNA]</scope>
    <source>
        <strain evidence="2">28-4</strain>
    </source>
</reference>
<sequence length="162" mass="18274">MSIQPSQRVASNPGEKPFFSMSWCIFPVLCTGVWCSADAAHLFTNNFDSILRSVRSYWRLRFYYFQQRDIVPQSGPLWSGHCPFPVVNSSRHLLTPSNGLNCMQEEVIKISKYCSLGRPWEDPSSLSPMKAGIKVILKCTLTTWVAVAAKPSPQDFLRPSSL</sequence>